<proteinExistence type="predicted"/>
<dbReference type="CDD" id="cd00093">
    <property type="entry name" value="HTH_XRE"/>
    <property type="match status" value="1"/>
</dbReference>
<dbReference type="GO" id="GO:0003677">
    <property type="term" value="F:DNA binding"/>
    <property type="evidence" value="ECO:0007669"/>
    <property type="project" value="InterPro"/>
</dbReference>
<dbReference type="RefSeq" id="WP_147391365.1">
    <property type="nucleotide sequence ID" value="NZ_AQHF01000034.1"/>
</dbReference>
<dbReference type="InterPro" id="IPR001387">
    <property type="entry name" value="Cro/C1-type_HTH"/>
</dbReference>
<evidence type="ECO:0000313" key="4">
    <source>
        <dbReference type="Proteomes" id="UP000660708"/>
    </source>
</evidence>
<feature type="transmembrane region" description="Helical" evidence="1">
    <location>
        <begin position="246"/>
        <end position="266"/>
    </location>
</feature>
<feature type="domain" description="HTH cro/C1-type" evidence="2">
    <location>
        <begin position="24"/>
        <end position="70"/>
    </location>
</feature>
<comment type="caution">
    <text evidence="3">The sequence shown here is derived from an EMBL/GenBank/DDBJ whole genome shotgun (WGS) entry which is preliminary data.</text>
</comment>
<dbReference type="Pfam" id="PF01381">
    <property type="entry name" value="HTH_3"/>
    <property type="match status" value="1"/>
</dbReference>
<feature type="transmembrane region" description="Helical" evidence="1">
    <location>
        <begin position="157"/>
        <end position="175"/>
    </location>
</feature>
<feature type="transmembrane region" description="Helical" evidence="1">
    <location>
        <begin position="120"/>
        <end position="145"/>
    </location>
</feature>
<dbReference type="SUPFAM" id="SSF47413">
    <property type="entry name" value="lambda repressor-like DNA-binding domains"/>
    <property type="match status" value="1"/>
</dbReference>
<evidence type="ECO:0000259" key="2">
    <source>
        <dbReference type="PROSITE" id="PS50943"/>
    </source>
</evidence>
<keyword evidence="1" id="KW-0472">Membrane</keyword>
<dbReference type="Gene3D" id="1.10.260.40">
    <property type="entry name" value="lambda repressor-like DNA-binding domains"/>
    <property type="match status" value="1"/>
</dbReference>
<dbReference type="InterPro" id="IPR010982">
    <property type="entry name" value="Lambda_DNA-bd_dom_sf"/>
</dbReference>
<dbReference type="Proteomes" id="UP000660708">
    <property type="component" value="Unassembled WGS sequence"/>
</dbReference>
<gene>
    <name evidence="3" type="ORF">PPEP_b1143</name>
</gene>
<dbReference type="AlphaFoldDB" id="A0A8I0N267"/>
<organism evidence="3 4">
    <name type="scientific">Pseudoalteromonas peptidolytica F12-50-A1</name>
    <dbReference type="NCBI Taxonomy" id="1315280"/>
    <lineage>
        <taxon>Bacteria</taxon>
        <taxon>Pseudomonadati</taxon>
        <taxon>Pseudomonadota</taxon>
        <taxon>Gammaproteobacteria</taxon>
        <taxon>Alteromonadales</taxon>
        <taxon>Pseudoalteromonadaceae</taxon>
        <taxon>Pseudoalteromonas</taxon>
    </lineage>
</organism>
<dbReference type="EMBL" id="AQHF01000034">
    <property type="protein sequence ID" value="MBE0349199.1"/>
    <property type="molecule type" value="Genomic_DNA"/>
</dbReference>
<keyword evidence="1" id="KW-0812">Transmembrane</keyword>
<feature type="transmembrane region" description="Helical" evidence="1">
    <location>
        <begin position="84"/>
        <end position="113"/>
    </location>
</feature>
<accession>A0A8I0N267</accession>
<keyword evidence="1" id="KW-1133">Transmembrane helix</keyword>
<name>A0A8I0N267_9GAMM</name>
<evidence type="ECO:0000313" key="3">
    <source>
        <dbReference type="EMBL" id="MBE0349199.1"/>
    </source>
</evidence>
<feature type="transmembrane region" description="Helical" evidence="1">
    <location>
        <begin position="196"/>
        <end position="217"/>
    </location>
</feature>
<dbReference type="PROSITE" id="PS50943">
    <property type="entry name" value="HTH_CROC1"/>
    <property type="match status" value="1"/>
</dbReference>
<keyword evidence="4" id="KW-1185">Reference proteome</keyword>
<sequence length="281" mass="32009">MQTPEEYEVSQRIGRLIAGLKDTRGMTRESICKRLEISTRTLDNYLSGVSSFKLGTLLKLADILDDTDALSRLYSKNMKDKGGIFTILLGSLAGVMVFESTVFLLLVALFFYAYKDKNSLSIISILLVIYFLTLISGYCLNYIIFPMAESYYMQNTYAFSLHLLLSTMMALSIKHRMLIAAWVTRGKVPSIFERNYVDAPLFSLACCLMFVDFAALIENFIRSSERLGVPLEIAQQFWEVTFFYDYFWYFKAVPSLMILSVLYMGIEIRKRAASSEGVIAS</sequence>
<reference evidence="3 4" key="1">
    <citation type="submission" date="2015-06" db="EMBL/GenBank/DDBJ databases">
        <title>Genome sequence of Pseudoalteromonas peptidolytica.</title>
        <authorList>
            <person name="Xie B.-B."/>
            <person name="Rong J.-C."/>
            <person name="Qin Q.-L."/>
            <person name="Zhang Y.-Z."/>
        </authorList>
    </citation>
    <scope>NUCLEOTIDE SEQUENCE [LARGE SCALE GENOMIC DNA]</scope>
    <source>
        <strain evidence="3 4">F12-50-A1</strain>
    </source>
</reference>
<evidence type="ECO:0000256" key="1">
    <source>
        <dbReference type="SAM" id="Phobius"/>
    </source>
</evidence>
<protein>
    <recommendedName>
        <fullName evidence="2">HTH cro/C1-type domain-containing protein</fullName>
    </recommendedName>
</protein>